<keyword evidence="3" id="KW-0378">Hydrolase</keyword>
<dbReference type="RefSeq" id="WP_135398055.1">
    <property type="nucleotide sequence ID" value="NZ_SRMB01000005.1"/>
</dbReference>
<dbReference type="PRINTS" id="PR00111">
    <property type="entry name" value="ABHYDROLASE"/>
</dbReference>
<dbReference type="PRINTS" id="PR00412">
    <property type="entry name" value="EPOXHYDRLASE"/>
</dbReference>
<organism evidence="3 4">
    <name type="scientific">Hymenobacter metallicola</name>
    <dbReference type="NCBI Taxonomy" id="2563114"/>
    <lineage>
        <taxon>Bacteria</taxon>
        <taxon>Pseudomonadati</taxon>
        <taxon>Bacteroidota</taxon>
        <taxon>Cytophagia</taxon>
        <taxon>Cytophagales</taxon>
        <taxon>Hymenobacteraceae</taxon>
        <taxon>Hymenobacter</taxon>
    </lineage>
</organism>
<name>A0A4Z0PZ64_9BACT</name>
<evidence type="ECO:0000313" key="4">
    <source>
        <dbReference type="Proteomes" id="UP000298471"/>
    </source>
</evidence>
<dbReference type="Gene3D" id="3.40.50.1820">
    <property type="entry name" value="alpha/beta hydrolase"/>
    <property type="match status" value="1"/>
</dbReference>
<comment type="caution">
    <text evidence="3">The sequence shown here is derived from an EMBL/GenBank/DDBJ whole genome shotgun (WGS) entry which is preliminary data.</text>
</comment>
<proteinExistence type="inferred from homology"/>
<dbReference type="OrthoDB" id="9780932at2"/>
<dbReference type="Pfam" id="PF00561">
    <property type="entry name" value="Abhydrolase_1"/>
    <property type="match status" value="1"/>
</dbReference>
<dbReference type="InterPro" id="IPR050471">
    <property type="entry name" value="AB_hydrolase"/>
</dbReference>
<dbReference type="GO" id="GO:0016787">
    <property type="term" value="F:hydrolase activity"/>
    <property type="evidence" value="ECO:0007669"/>
    <property type="project" value="UniProtKB-KW"/>
</dbReference>
<dbReference type="Proteomes" id="UP000298471">
    <property type="component" value="Unassembled WGS sequence"/>
</dbReference>
<dbReference type="AlphaFoldDB" id="A0A4Z0PZ64"/>
<evidence type="ECO:0000256" key="1">
    <source>
        <dbReference type="ARBA" id="ARBA00038128"/>
    </source>
</evidence>
<reference evidence="3 4" key="1">
    <citation type="submission" date="2019-04" db="EMBL/GenBank/DDBJ databases">
        <authorList>
            <person name="Feng G."/>
            <person name="Zhang J."/>
            <person name="Zhu H."/>
        </authorList>
    </citation>
    <scope>NUCLEOTIDE SEQUENCE [LARGE SCALE GENOMIC DNA]</scope>
    <source>
        <strain evidence="3 4">9PBR-1</strain>
    </source>
</reference>
<accession>A0A4Z0PZ64</accession>
<dbReference type="FunFam" id="3.40.50.1820:FF:000205">
    <property type="entry name" value="Non-haem bromoperoxidase BPO-A2"/>
    <property type="match status" value="1"/>
</dbReference>
<evidence type="ECO:0000313" key="3">
    <source>
        <dbReference type="EMBL" id="TGE23058.1"/>
    </source>
</evidence>
<dbReference type="InterPro" id="IPR029058">
    <property type="entry name" value="AB_hydrolase_fold"/>
</dbReference>
<comment type="similarity">
    <text evidence="1">Belongs to the AB hydrolase superfamily. Bacterial non-heme haloperoxidase / perhydrolase family.</text>
</comment>
<dbReference type="PANTHER" id="PTHR43433">
    <property type="entry name" value="HYDROLASE, ALPHA/BETA FOLD FAMILY PROTEIN"/>
    <property type="match status" value="1"/>
</dbReference>
<evidence type="ECO:0000259" key="2">
    <source>
        <dbReference type="Pfam" id="PF00561"/>
    </source>
</evidence>
<sequence>MSYIKVGQDANGQDIRLHYTDQGQGKPVVLIHGWPASYEMWEYQLAELPKHGLRVIAYTRRGFGQSTKTWEGHEYDTLADDLKAVLEELNLQDVTLVGFSMGGGEVARYMSRHGGARVSRVAFVSAVTPFLLQTDDNPDGAPKENFDKMIEGIRKDRFDFLSTFGKQFFGVGVISHPVSQPTLDWMQSICQLASPRATEQDVYAFAATDFRQDLQSLKVPALVIHGTSDDTVPHKVSGKRMTQYVPHAQYVEYDGAPHGLFVTEKDRLNQDLLNFIGVAPANATAGSAAASRAF</sequence>
<feature type="domain" description="AB hydrolase-1" evidence="2">
    <location>
        <begin position="26"/>
        <end position="264"/>
    </location>
</feature>
<dbReference type="EMBL" id="SRMB01000005">
    <property type="protein sequence ID" value="TGE23058.1"/>
    <property type="molecule type" value="Genomic_DNA"/>
</dbReference>
<gene>
    <name evidence="3" type="ORF">E5K02_22150</name>
</gene>
<dbReference type="SUPFAM" id="SSF53474">
    <property type="entry name" value="alpha/beta-Hydrolases"/>
    <property type="match status" value="1"/>
</dbReference>
<dbReference type="InterPro" id="IPR000073">
    <property type="entry name" value="AB_hydrolase_1"/>
</dbReference>
<dbReference type="PANTHER" id="PTHR43433:SF4">
    <property type="entry name" value="NON-HEME CHLOROPEROXIDASE-RELATED"/>
    <property type="match status" value="1"/>
</dbReference>
<dbReference type="InterPro" id="IPR000639">
    <property type="entry name" value="Epox_hydrolase-like"/>
</dbReference>
<protein>
    <submittedName>
        <fullName evidence="3">Alpha/beta hydrolase</fullName>
    </submittedName>
</protein>
<keyword evidence="4" id="KW-1185">Reference proteome</keyword>